<accession>A0ABC9P5F2</accession>
<dbReference type="Proteomes" id="UP000004933">
    <property type="component" value="Unassembled WGS sequence"/>
</dbReference>
<evidence type="ECO:0000313" key="2">
    <source>
        <dbReference type="Proteomes" id="UP000004933"/>
    </source>
</evidence>
<reference evidence="1 2" key="1">
    <citation type="submission" date="2010-09" db="EMBL/GenBank/DDBJ databases">
        <authorList>
            <person name="Weinstock G."/>
            <person name="Sodergren E."/>
            <person name="Clifton S."/>
            <person name="Fulton L."/>
            <person name="Fulton B."/>
            <person name="Courtney L."/>
            <person name="Fronick C."/>
            <person name="Harrison M."/>
            <person name="Strong C."/>
            <person name="Farmer C."/>
            <person name="Delahaunty K."/>
            <person name="Markovic C."/>
            <person name="Hall O."/>
            <person name="Minx P."/>
            <person name="Tomlinson C."/>
            <person name="Mitreva M."/>
            <person name="Hou S."/>
            <person name="Chen J."/>
            <person name="Wollam A."/>
            <person name="Pepin K.H."/>
            <person name="Johnson M."/>
            <person name="Bhonagiri V."/>
            <person name="Zhang X."/>
            <person name="Suruliraj S."/>
            <person name="Warren W."/>
            <person name="Chinwalla A."/>
            <person name="Mardis E.R."/>
            <person name="Wilson R.K."/>
        </authorList>
    </citation>
    <scope>NUCLEOTIDE SEQUENCE [LARGE SCALE GENOMIC DNA]</scope>
    <source>
        <strain evidence="1 2">TX0630</strain>
    </source>
</reference>
<name>A0ABC9P5F2_ENTFL</name>
<sequence length="47" mass="5574">MNKKISFSLLILLLSLLVGFTFIPHKKELSFNEYQEKNTLAKHFMLF</sequence>
<dbReference type="EMBL" id="AEBE01000074">
    <property type="protein sequence ID" value="EFU90221.1"/>
    <property type="molecule type" value="Genomic_DNA"/>
</dbReference>
<evidence type="ECO:0000313" key="1">
    <source>
        <dbReference type="EMBL" id="EFU90221.1"/>
    </source>
</evidence>
<dbReference type="AlphaFoldDB" id="A0ABC9P5F2"/>
<organism evidence="1 2">
    <name type="scientific">Enterococcus faecalis TX0630</name>
    <dbReference type="NCBI Taxonomy" id="749508"/>
    <lineage>
        <taxon>Bacteria</taxon>
        <taxon>Bacillati</taxon>
        <taxon>Bacillota</taxon>
        <taxon>Bacilli</taxon>
        <taxon>Lactobacillales</taxon>
        <taxon>Enterococcaceae</taxon>
        <taxon>Enterococcus</taxon>
    </lineage>
</organism>
<protein>
    <submittedName>
        <fullName evidence="1">Uncharacterized protein</fullName>
    </submittedName>
</protein>
<gene>
    <name evidence="1" type="ORF">HMPREF9511_01778</name>
</gene>
<comment type="caution">
    <text evidence="1">The sequence shown here is derived from an EMBL/GenBank/DDBJ whole genome shotgun (WGS) entry which is preliminary data.</text>
</comment>
<proteinExistence type="predicted"/>